<reference evidence="3 4" key="1">
    <citation type="submission" date="2015-03" db="EMBL/GenBank/DDBJ databases">
        <title>Caedibacter varicaedens, whole genome shotgun sequence.</title>
        <authorList>
            <person name="Suzuki H."/>
            <person name="Dapper A.L."/>
            <person name="Gibson A.K."/>
            <person name="Jackson C."/>
            <person name="Lee H."/>
            <person name="Pejaver V.R."/>
            <person name="Doak T."/>
            <person name="Lynch M."/>
        </authorList>
    </citation>
    <scope>NUCLEOTIDE SEQUENCE [LARGE SCALE GENOMIC DNA]</scope>
</reference>
<dbReference type="InterPro" id="IPR036821">
    <property type="entry name" value="Peptide_deformylase_sf"/>
</dbReference>
<dbReference type="GO" id="GO:0042586">
    <property type="term" value="F:peptide deformylase activity"/>
    <property type="evidence" value="ECO:0007669"/>
    <property type="project" value="InterPro"/>
</dbReference>
<keyword evidence="4" id="KW-1185">Reference proteome</keyword>
<comment type="caution">
    <text evidence="2">Lacks conserved residue(s) required for the propagation of feature annotation.</text>
</comment>
<dbReference type="PIRSF" id="PIRSF004749">
    <property type="entry name" value="Pep_def"/>
    <property type="match status" value="1"/>
</dbReference>
<sequence length="180" mass="20439">MTILSLLIAPHPVLRTKAVLVVPAEKETFHLVDALCEQMLSLETLGISAPMFGISKRVIVVRDQAEDKLCLMINPEIMKFSSEKQAFEEGSPSYPGISAFVERPEKISLRYYDLQGDVQELEAQGLLSTVIQHQMDYLEGKSFLDHLSSLKKNLLLKKMEQVKKELKRNHHVHGPHCHHD</sequence>
<dbReference type="PRINTS" id="PR01576">
    <property type="entry name" value="PDEFORMYLASE"/>
</dbReference>
<dbReference type="NCBIfam" id="TIGR00079">
    <property type="entry name" value="pept_deformyl"/>
    <property type="match status" value="1"/>
</dbReference>
<evidence type="ECO:0000313" key="3">
    <source>
        <dbReference type="EMBL" id="GAO98338.1"/>
    </source>
</evidence>
<dbReference type="Pfam" id="PF01327">
    <property type="entry name" value="Pep_deformylase"/>
    <property type="match status" value="1"/>
</dbReference>
<dbReference type="HAMAP" id="MF_00163">
    <property type="entry name" value="Pep_deformylase"/>
    <property type="match status" value="1"/>
</dbReference>
<dbReference type="PANTHER" id="PTHR10458:SF22">
    <property type="entry name" value="PEPTIDE DEFORMYLASE"/>
    <property type="match status" value="1"/>
</dbReference>
<proteinExistence type="inferred from homology"/>
<evidence type="ECO:0000256" key="1">
    <source>
        <dbReference type="ARBA" id="ARBA00010759"/>
    </source>
</evidence>
<dbReference type="AlphaFoldDB" id="A0A0K8MDN7"/>
<dbReference type="OrthoDB" id="9804313at2"/>
<dbReference type="SUPFAM" id="SSF56420">
    <property type="entry name" value="Peptide deformylase"/>
    <property type="match status" value="1"/>
</dbReference>
<comment type="similarity">
    <text evidence="1 2">Belongs to the polypeptide deformylase family.</text>
</comment>
<dbReference type="Gene3D" id="3.90.45.10">
    <property type="entry name" value="Peptide deformylase"/>
    <property type="match status" value="1"/>
</dbReference>
<gene>
    <name evidence="3" type="primary">def_4</name>
    <name evidence="3" type="ORF">Cva_00988</name>
</gene>
<evidence type="ECO:0000256" key="2">
    <source>
        <dbReference type="HAMAP-Rule" id="MF_00163"/>
    </source>
</evidence>
<dbReference type="EMBL" id="BBVC01000045">
    <property type="protein sequence ID" value="GAO98338.1"/>
    <property type="molecule type" value="Genomic_DNA"/>
</dbReference>
<name>A0A0K8MDN7_9PROT</name>
<accession>A0A0K8MDN7</accession>
<protein>
    <recommendedName>
        <fullName evidence="2">Peptide deformylase-like</fullName>
    </recommendedName>
    <alternativeName>
        <fullName evidence="2">Polypeptide deformylase-like</fullName>
    </alternativeName>
</protein>
<organism evidence="3 4">
    <name type="scientific">Caedimonas varicaedens</name>
    <dbReference type="NCBI Taxonomy" id="1629334"/>
    <lineage>
        <taxon>Bacteria</taxon>
        <taxon>Pseudomonadati</taxon>
        <taxon>Pseudomonadota</taxon>
        <taxon>Alphaproteobacteria</taxon>
        <taxon>Holosporales</taxon>
        <taxon>Caedimonadaceae</taxon>
        <taxon>Caedimonas</taxon>
    </lineage>
</organism>
<dbReference type="InterPro" id="IPR023635">
    <property type="entry name" value="Peptide_deformylase"/>
</dbReference>
<dbReference type="STRING" id="1629334.Cva_00988"/>
<comment type="caution">
    <text evidence="3">The sequence shown here is derived from an EMBL/GenBank/DDBJ whole genome shotgun (WGS) entry which is preliminary data.</text>
</comment>
<dbReference type="Proteomes" id="UP000036771">
    <property type="component" value="Unassembled WGS sequence"/>
</dbReference>
<evidence type="ECO:0000313" key="4">
    <source>
        <dbReference type="Proteomes" id="UP000036771"/>
    </source>
</evidence>
<dbReference type="CDD" id="cd00487">
    <property type="entry name" value="Pep_deformylase"/>
    <property type="match status" value="1"/>
</dbReference>
<dbReference type="PANTHER" id="PTHR10458">
    <property type="entry name" value="PEPTIDE DEFORMYLASE"/>
    <property type="match status" value="1"/>
</dbReference>